<dbReference type="Proteomes" id="UP000263377">
    <property type="component" value="Unassembled WGS sequence"/>
</dbReference>
<evidence type="ECO:0000256" key="1">
    <source>
        <dbReference type="SAM" id="Phobius"/>
    </source>
</evidence>
<reference evidence="2 3" key="1">
    <citation type="submission" date="2018-08" db="EMBL/GenBank/DDBJ databases">
        <title>Diversity &amp; Physiological Properties of Lignin-Decomposing Actinobacteria from Soil.</title>
        <authorList>
            <person name="Roh S.G."/>
            <person name="Kim S.B."/>
        </authorList>
    </citation>
    <scope>NUCLEOTIDE SEQUENCE [LARGE SCALE GENOMIC DNA]</scope>
    <source>
        <strain evidence="2 3">MMS17-GH009</strain>
    </source>
</reference>
<accession>A0A372ZM01</accession>
<organism evidence="2 3">
    <name type="scientific">Kitasatospora xanthocidica</name>
    <dbReference type="NCBI Taxonomy" id="83382"/>
    <lineage>
        <taxon>Bacteria</taxon>
        <taxon>Bacillati</taxon>
        <taxon>Actinomycetota</taxon>
        <taxon>Actinomycetes</taxon>
        <taxon>Kitasatosporales</taxon>
        <taxon>Streptomycetaceae</taxon>
        <taxon>Kitasatospora</taxon>
    </lineage>
</organism>
<dbReference type="AlphaFoldDB" id="A0A372ZM01"/>
<evidence type="ECO:0000313" key="3">
    <source>
        <dbReference type="Proteomes" id="UP000263377"/>
    </source>
</evidence>
<keyword evidence="3" id="KW-1185">Reference proteome</keyword>
<keyword evidence="1" id="KW-0812">Transmembrane</keyword>
<name>A0A372ZM01_9ACTN</name>
<keyword evidence="1" id="KW-1133">Transmembrane helix</keyword>
<comment type="caution">
    <text evidence="2">The sequence shown here is derived from an EMBL/GenBank/DDBJ whole genome shotgun (WGS) entry which is preliminary data.</text>
</comment>
<dbReference type="RefSeq" id="WP_117485103.1">
    <property type="nucleotide sequence ID" value="NZ_QVIG01000001.1"/>
</dbReference>
<feature type="transmembrane region" description="Helical" evidence="1">
    <location>
        <begin position="45"/>
        <end position="65"/>
    </location>
</feature>
<proteinExistence type="predicted"/>
<keyword evidence="1" id="KW-0472">Membrane</keyword>
<dbReference type="EMBL" id="QVIG01000001">
    <property type="protein sequence ID" value="RGD56594.1"/>
    <property type="molecule type" value="Genomic_DNA"/>
</dbReference>
<evidence type="ECO:0000313" key="2">
    <source>
        <dbReference type="EMBL" id="RGD56594.1"/>
    </source>
</evidence>
<sequence>MPSRRTGQIEALIATGAGAVAALAARALLSGVYQHHGQDPAVPTWLDAAVLAAGAATAALLYRWLRRRPGD</sequence>
<gene>
    <name evidence="2" type="ORF">DR950_01210</name>
</gene>
<feature type="transmembrane region" description="Helical" evidence="1">
    <location>
        <begin position="12"/>
        <end position="33"/>
    </location>
</feature>
<protein>
    <submittedName>
        <fullName evidence="2">Uncharacterized protein</fullName>
    </submittedName>
</protein>